<dbReference type="Proteomes" id="UP001302602">
    <property type="component" value="Unassembled WGS sequence"/>
</dbReference>
<feature type="transmembrane region" description="Helical" evidence="2">
    <location>
        <begin position="571"/>
        <end position="592"/>
    </location>
</feature>
<feature type="region of interest" description="Disordered" evidence="1">
    <location>
        <begin position="87"/>
        <end position="111"/>
    </location>
</feature>
<dbReference type="EMBL" id="MU853225">
    <property type="protein sequence ID" value="KAK4125412.1"/>
    <property type="molecule type" value="Genomic_DNA"/>
</dbReference>
<accession>A0AAN6U2Z3</accession>
<feature type="region of interest" description="Disordered" evidence="1">
    <location>
        <begin position="287"/>
        <end position="308"/>
    </location>
</feature>
<evidence type="ECO:0000313" key="5">
    <source>
        <dbReference type="Proteomes" id="UP001302602"/>
    </source>
</evidence>
<evidence type="ECO:0000259" key="3">
    <source>
        <dbReference type="Pfam" id="PF26616"/>
    </source>
</evidence>
<keyword evidence="2" id="KW-0812">Transmembrane</keyword>
<reference evidence="4" key="2">
    <citation type="submission" date="2023-05" db="EMBL/GenBank/DDBJ databases">
        <authorList>
            <consortium name="Lawrence Berkeley National Laboratory"/>
            <person name="Steindorff A."/>
            <person name="Hensen N."/>
            <person name="Bonometti L."/>
            <person name="Westerberg I."/>
            <person name="Brannstrom I.O."/>
            <person name="Guillou S."/>
            <person name="Cros-Aarteil S."/>
            <person name="Calhoun S."/>
            <person name="Haridas S."/>
            <person name="Kuo A."/>
            <person name="Mondo S."/>
            <person name="Pangilinan J."/>
            <person name="Riley R."/>
            <person name="Labutti K."/>
            <person name="Andreopoulos B."/>
            <person name="Lipzen A."/>
            <person name="Chen C."/>
            <person name="Yanf M."/>
            <person name="Daum C."/>
            <person name="Ng V."/>
            <person name="Clum A."/>
            <person name="Ohm R."/>
            <person name="Martin F."/>
            <person name="Silar P."/>
            <person name="Natvig D."/>
            <person name="Lalanne C."/>
            <person name="Gautier V."/>
            <person name="Ament-Velasquez S.L."/>
            <person name="Kruys A."/>
            <person name="Hutchinson M.I."/>
            <person name="Powell A.J."/>
            <person name="Barry K."/>
            <person name="Miller A.N."/>
            <person name="Grigoriev I.V."/>
            <person name="Debuchy R."/>
            <person name="Gladieux P."/>
            <person name="Thoren M.H."/>
            <person name="Johannesson H."/>
        </authorList>
    </citation>
    <scope>NUCLEOTIDE SEQUENCE</scope>
    <source>
        <strain evidence="4">CBS 731.68</strain>
    </source>
</reference>
<dbReference type="GeneID" id="87827855"/>
<reference evidence="4" key="1">
    <citation type="journal article" date="2023" name="Mol. Phylogenet. Evol.">
        <title>Genome-scale phylogeny and comparative genomics of the fungal order Sordariales.</title>
        <authorList>
            <person name="Hensen N."/>
            <person name="Bonometti L."/>
            <person name="Westerberg I."/>
            <person name="Brannstrom I.O."/>
            <person name="Guillou S."/>
            <person name="Cros-Aarteil S."/>
            <person name="Calhoun S."/>
            <person name="Haridas S."/>
            <person name="Kuo A."/>
            <person name="Mondo S."/>
            <person name="Pangilinan J."/>
            <person name="Riley R."/>
            <person name="LaButti K."/>
            <person name="Andreopoulos B."/>
            <person name="Lipzen A."/>
            <person name="Chen C."/>
            <person name="Yan M."/>
            <person name="Daum C."/>
            <person name="Ng V."/>
            <person name="Clum A."/>
            <person name="Steindorff A."/>
            <person name="Ohm R.A."/>
            <person name="Martin F."/>
            <person name="Silar P."/>
            <person name="Natvig D.O."/>
            <person name="Lalanne C."/>
            <person name="Gautier V."/>
            <person name="Ament-Velasquez S.L."/>
            <person name="Kruys A."/>
            <person name="Hutchinson M.I."/>
            <person name="Powell A.J."/>
            <person name="Barry K."/>
            <person name="Miller A.N."/>
            <person name="Grigoriev I.V."/>
            <person name="Debuchy R."/>
            <person name="Gladieux P."/>
            <person name="Hiltunen Thoren M."/>
            <person name="Johannesson H."/>
        </authorList>
    </citation>
    <scope>NUCLEOTIDE SEQUENCE</scope>
    <source>
        <strain evidence="4">CBS 731.68</strain>
    </source>
</reference>
<evidence type="ECO:0000256" key="2">
    <source>
        <dbReference type="SAM" id="Phobius"/>
    </source>
</evidence>
<organism evidence="4 5">
    <name type="scientific">Parathielavia appendiculata</name>
    <dbReference type="NCBI Taxonomy" id="2587402"/>
    <lineage>
        <taxon>Eukaryota</taxon>
        <taxon>Fungi</taxon>
        <taxon>Dikarya</taxon>
        <taxon>Ascomycota</taxon>
        <taxon>Pezizomycotina</taxon>
        <taxon>Sordariomycetes</taxon>
        <taxon>Sordariomycetidae</taxon>
        <taxon>Sordariales</taxon>
        <taxon>Chaetomiaceae</taxon>
        <taxon>Parathielavia</taxon>
    </lineage>
</organism>
<keyword evidence="2" id="KW-1133">Transmembrane helix</keyword>
<dbReference type="Pfam" id="PF26616">
    <property type="entry name" value="CorA-like"/>
    <property type="match status" value="1"/>
</dbReference>
<comment type="caution">
    <text evidence="4">The sequence shown here is derived from an EMBL/GenBank/DDBJ whole genome shotgun (WGS) entry which is preliminary data.</text>
</comment>
<proteinExistence type="predicted"/>
<evidence type="ECO:0000256" key="1">
    <source>
        <dbReference type="SAM" id="MobiDB-lite"/>
    </source>
</evidence>
<keyword evidence="2" id="KW-0472">Membrane</keyword>
<feature type="compositionally biased region" description="Low complexity" evidence="1">
    <location>
        <begin position="90"/>
        <end position="108"/>
    </location>
</feature>
<sequence>MATMDANPEKLKIKMFQVAMDNFHQYPYNLNLGHTTEKVKFFRDFRQHFDQTKSHILLVLRPNVKGFRRKLIEKLIRVEFHDAGLRDVNSGASPSTSTTASGQPPTTGFSIAPGIEPGTSVINFASYYHDYPTSWNSVDDAKVFTVSNSGHLEDLLGISSTSTPCDSRQPDGKSTSLNQQGVTLRRDPVCRFIFLPTSPAARRIKITEELLLKILTYHQVSPCFLNLISYFGHEPLSGAGDLFFGGFRSLKSFSEPVFGLEALGRSGYHYQLAFEFRTVFRPSSQPAEYGDDWQPGGRKPHRLSGEPDVNEYDRNNPLLWPVNQCVIYHHFDVENGRSLWLMTADDDGPNNQLTASEAGLGPRFRDIKDSRFTIDVGSNSPIEERFRASLSVVLWLADWLLSEYGQYITTLDDDLQQMTQIYVGKVTGNDGRPVSEYGLKYLNGYMEKVDEVIVALQGNLRVCRAIIKFYRDELLQDRKLRARKLAWTTDKASRARIREHLDEFLDRMRWTCTSMQEMHRRALIIKQVGARRENTLHRLVQNRDLQTTNNLAKATNELTVVTNRDSSTMRVFSAITLILLPASVVSTVFSAGIVDFQERSGEFVGNWSGPAAVWWAGITIVLTVLVRWFGERWRKRAIAAATNPGTATSNESWMTQVRRTINDWRSHAHPYKFRVRVRYDRVVDLLKTPVIKLRAFRLRASLGGGDNQLAQGISCRCRRHRPSHPLDRIEVVKPWLKIEHFGHPAMAHPNR</sequence>
<feature type="transmembrane region" description="Helical" evidence="2">
    <location>
        <begin position="612"/>
        <end position="630"/>
    </location>
</feature>
<feature type="domain" description="CorA-like transporter" evidence="3">
    <location>
        <begin position="177"/>
        <end position="420"/>
    </location>
</feature>
<gene>
    <name evidence="4" type="ORF">N657DRAFT_631727</name>
</gene>
<dbReference type="InterPro" id="IPR058257">
    <property type="entry name" value="CorA-like_dom"/>
</dbReference>
<dbReference type="Gene3D" id="1.20.58.340">
    <property type="entry name" value="Magnesium transport protein CorA, transmembrane region"/>
    <property type="match status" value="1"/>
</dbReference>
<name>A0AAN6U2Z3_9PEZI</name>
<protein>
    <recommendedName>
        <fullName evidence="3">CorA-like transporter domain-containing protein</fullName>
    </recommendedName>
</protein>
<dbReference type="AlphaFoldDB" id="A0AAN6U2Z3"/>
<keyword evidence="5" id="KW-1185">Reference proteome</keyword>
<dbReference type="RefSeq" id="XP_062649183.1">
    <property type="nucleotide sequence ID" value="XM_062791086.1"/>
</dbReference>
<evidence type="ECO:0000313" key="4">
    <source>
        <dbReference type="EMBL" id="KAK4125412.1"/>
    </source>
</evidence>